<dbReference type="EMBL" id="CP011308">
    <property type="protein sequence ID" value="AKF24393.1"/>
    <property type="molecule type" value="Genomic_DNA"/>
</dbReference>
<gene>
    <name evidence="3" type="ORF">YH65_02520</name>
</gene>
<dbReference type="CDD" id="cd00146">
    <property type="entry name" value="PKD"/>
    <property type="match status" value="1"/>
</dbReference>
<dbReference type="InterPro" id="IPR013783">
    <property type="entry name" value="Ig-like_fold"/>
</dbReference>
<dbReference type="Gene3D" id="2.60.40.10">
    <property type="entry name" value="Immunoglobulins"/>
    <property type="match status" value="1"/>
</dbReference>
<organism evidence="3 4">
    <name type="scientific">Sulfurovum lithotrophicum</name>
    <dbReference type="NCBI Taxonomy" id="206403"/>
    <lineage>
        <taxon>Bacteria</taxon>
        <taxon>Pseudomonadati</taxon>
        <taxon>Campylobacterota</taxon>
        <taxon>Epsilonproteobacteria</taxon>
        <taxon>Campylobacterales</taxon>
        <taxon>Sulfurovaceae</taxon>
        <taxon>Sulfurovum</taxon>
    </lineage>
</organism>
<feature type="region of interest" description="Disordered" evidence="1">
    <location>
        <begin position="1495"/>
        <end position="1514"/>
    </location>
</feature>
<reference evidence="4" key="2">
    <citation type="journal article" date="2017" name="Stand. Genomic Sci.">
        <title>Complete genome sequence of the sulfur-oxidizing chemolithoautotrophic Sulfurovum lithotrophicum 42BKTT.</title>
        <authorList>
            <person name="Jeon W."/>
            <person name="Priscilla L."/>
            <person name="Park G."/>
            <person name="Lee H."/>
            <person name="Lee N."/>
            <person name="Lee D."/>
            <person name="Kwon H."/>
            <person name="Ahn I."/>
            <person name="Lee C."/>
            <person name="Lee H."/>
            <person name="Ahn J."/>
        </authorList>
    </citation>
    <scope>NUCLEOTIDE SEQUENCE [LARGE SCALE GENOMIC DNA]</scope>
    <source>
        <strain evidence="4">ATCC BAA-797 / 42BKT</strain>
    </source>
</reference>
<dbReference type="InterPro" id="IPR022409">
    <property type="entry name" value="PKD/Chitinase_dom"/>
</dbReference>
<dbReference type="Pfam" id="PF17963">
    <property type="entry name" value="Big_9"/>
    <property type="match status" value="1"/>
</dbReference>
<reference evidence="3 4" key="1">
    <citation type="submission" date="2015-04" db="EMBL/GenBank/DDBJ databases">
        <title>Complete genome sequence of Sulfurovum lithotrophicum ATCC BAA-797T.</title>
        <authorList>
            <person name="Ahn J."/>
            <person name="Park G."/>
            <person name="Jeon W."/>
            <person name="Jang Y."/>
            <person name="Jang M."/>
            <person name="Lee H."/>
            <person name="Lee H."/>
        </authorList>
    </citation>
    <scope>NUCLEOTIDE SEQUENCE [LARGE SCALE GENOMIC DNA]</scope>
    <source>
        <strain evidence="4">ATCC BAA-797 / 42BKT</strain>
    </source>
</reference>
<dbReference type="SUPFAM" id="SSF49299">
    <property type="entry name" value="PKD domain"/>
    <property type="match status" value="1"/>
</dbReference>
<dbReference type="KEGG" id="slh:YH65_02520"/>
<dbReference type="SMART" id="SM00089">
    <property type="entry name" value="PKD"/>
    <property type="match status" value="1"/>
</dbReference>
<feature type="compositionally biased region" description="Polar residues" evidence="1">
    <location>
        <begin position="1503"/>
        <end position="1514"/>
    </location>
</feature>
<dbReference type="Proteomes" id="UP000034444">
    <property type="component" value="Chromosome"/>
</dbReference>
<dbReference type="Gene3D" id="2.60.40.2810">
    <property type="match status" value="1"/>
</dbReference>
<dbReference type="RefSeq" id="WP_046550491.1">
    <property type="nucleotide sequence ID" value="NZ_CP011308.1"/>
</dbReference>
<name>A0A7U4M033_9BACT</name>
<dbReference type="OrthoDB" id="5363773at2"/>
<feature type="domain" description="PKD/Chitinase" evidence="2">
    <location>
        <begin position="41"/>
        <end position="126"/>
    </location>
</feature>
<dbReference type="InterPro" id="IPR035986">
    <property type="entry name" value="PKD_dom_sf"/>
</dbReference>
<accession>A0A7U4M033</accession>
<sequence length="1514" mass="166701">MSYSVNSDTIYKILLYNYNSRNYGNFTLHIDFTPAANQPPVASATVSPTIGPEGTNFAFDGSGSTDDRDDPNDLTYVWTEGGEILDNNISFSKSNFSLGTHTIRLTVTDTEGLSDYAEVTIIVSNEPLTDIVATDNSYKVSPGNTVSGNMMTDDTGSGVDQGSGITVTSVTEVTTPSKGSIVWNSDGSFTYTPTNGKVGVDTLTYTITDTAGQTASATLSFNILDFSQSNPRDFTKVWINGKEDTNIYGDLTVIGNQSLCWKSNSNTCQNPPFTASNNSYSQENINEDPNAANAGYANSTSADLTLGPNDEVVDAWLYWIGRIYTINNTERAKRNNADRIYLKTPTTNGNYIELHSQADKFAWMVGSDSVFDYGGAINIKQYVLQSGTYWVADLQATEMSNQGSGWAIAVIIKDKTNGNVRSIKNISLFDGFTGVYSHDNNYPDEITQHIAGFKTPREGDVDANLIFFGGESDRALDDRMSLTDKSGTEHFLEDSLNDTHNVQNGTISRNGQNVTDRNPNFANTLGVDIDEIDVSTVIQNNQTQTDITLYSEDDRIFLSMFGFATELYQPNVCYDYVLKRNEFLLPSDNAAYNIPFVQKDDQISFTVAIWDISGDIDPKKVTVGLGLMQTAGNLSAMFNPDKAYYTLPNGNTLLPTNYADPMSTPSQPFIAIGKGRSADGNTGGTISPNERYYTKFYFKANTSDSAIGNFNVDVNVTLNYGSGDFWQFLAVDRCPQSAVYSPNWYRFNIEKVFSSVPSDPTEHYSLPTRIAGKDFDYSVASYIKDSNGEYTDANASNGITVDVEMINIDAFDDNSSYFKCGNAEPSIIVMPGRFVHFNGEERINITDPNDLVNTYAIRSATFRMWFLIDENGTIIPNTNHRKDENYYFDGIYTTTFQAQDPTGLCSNACTPPYSYTSPRYPDYDQQAQGCYACLRDFFAQPICARDNFAIRPKAIEVRLSDRGQDANLTASFITQNNDAATFTNIAAEYPYELNLTAVRNANDLAEGYYSYIFKEEDDIQPSPTKTGVNAASAALHKFEDSVTCADDRNKTIEVNFENGNAISQLDHDNAGKYSFEIWDINWTKVDNASINPYKTIFDPSCENSSDQRCSDCILGATADDMTGNEKTGCLFGSELTSLDGTLNNNFTKLNVFYKPYQFDLNSITLHTRPHDGINWLYMNDLIQDTTMVATLEGNITAEGKNGTALSNFANGCAAEDVVLWLDRTMQPVQESDINDSNLTPVRFQQGLQDVNGWTLQDNSGGYDMNASLVAANFVNTSDLNGSADVNLSYNFKKPYAAVVNPIDVNFSMLSGASPDAKSYANQVGNYIPDGNVSINAEHWFYFAKVKEADGTDGKQEYGTLVNTTIHVMSYCDTAVVPCSILPGFATIPDEIQGTEGWYRMKDHLSSNGDGQISSLATAQAGVSISPNSNITFDTNGTTGTITITYPLSSTRPVHPVFQITPDEWLKYDSNPANNGIPEFIIHFLTQGLKWKGKGETGHVMETEPSTQSSGRLNW</sequence>
<proteinExistence type="predicted"/>
<protein>
    <recommendedName>
        <fullName evidence="2">PKD/Chitinase domain-containing protein</fullName>
    </recommendedName>
</protein>
<evidence type="ECO:0000259" key="2">
    <source>
        <dbReference type="SMART" id="SM00089"/>
    </source>
</evidence>
<evidence type="ECO:0000256" key="1">
    <source>
        <dbReference type="SAM" id="MobiDB-lite"/>
    </source>
</evidence>
<keyword evidence="4" id="KW-1185">Reference proteome</keyword>
<evidence type="ECO:0000313" key="4">
    <source>
        <dbReference type="Proteomes" id="UP000034444"/>
    </source>
</evidence>
<evidence type="ECO:0000313" key="3">
    <source>
        <dbReference type="EMBL" id="AKF24393.1"/>
    </source>
</evidence>